<accession>A0A917ZKT1</accession>
<dbReference type="AlphaFoldDB" id="A0A917ZKT1"/>
<evidence type="ECO:0000313" key="2">
    <source>
        <dbReference type="Proteomes" id="UP000599578"/>
    </source>
</evidence>
<name>A0A917ZKT1_9GAMM</name>
<organism evidence="1 2">
    <name type="scientific">Marinobacterium nitratireducens</name>
    <dbReference type="NCBI Taxonomy" id="518897"/>
    <lineage>
        <taxon>Bacteria</taxon>
        <taxon>Pseudomonadati</taxon>
        <taxon>Pseudomonadota</taxon>
        <taxon>Gammaproteobacteria</taxon>
        <taxon>Oceanospirillales</taxon>
        <taxon>Oceanospirillaceae</taxon>
        <taxon>Marinobacterium</taxon>
    </lineage>
</organism>
<dbReference type="InterPro" id="IPR026286">
    <property type="entry name" value="MaiA/AMDase"/>
</dbReference>
<evidence type="ECO:0000313" key="1">
    <source>
        <dbReference type="EMBL" id="GGO85568.1"/>
    </source>
</evidence>
<protein>
    <submittedName>
        <fullName evidence="1">Asp/Glu/hydantoin racemase</fullName>
    </submittedName>
</protein>
<dbReference type="PANTHER" id="PTHR40267">
    <property type="entry name" value="BLR3294 PROTEIN"/>
    <property type="match status" value="1"/>
</dbReference>
<dbReference type="PIRSF" id="PIRSF015736">
    <property type="entry name" value="MI"/>
    <property type="match status" value="1"/>
</dbReference>
<dbReference type="EMBL" id="BMLT01000009">
    <property type="protein sequence ID" value="GGO85568.1"/>
    <property type="molecule type" value="Genomic_DNA"/>
</dbReference>
<dbReference type="Pfam" id="PF17645">
    <property type="entry name" value="Amdase"/>
    <property type="match status" value="1"/>
</dbReference>
<dbReference type="InterPro" id="IPR053714">
    <property type="entry name" value="Iso_Racemase_Enz_sf"/>
</dbReference>
<proteinExistence type="predicted"/>
<dbReference type="Proteomes" id="UP000599578">
    <property type="component" value="Unassembled WGS sequence"/>
</dbReference>
<keyword evidence="2" id="KW-1185">Reference proteome</keyword>
<dbReference type="PANTHER" id="PTHR40267:SF1">
    <property type="entry name" value="BLR3294 PROTEIN"/>
    <property type="match status" value="1"/>
</dbReference>
<comment type="caution">
    <text evidence="1">The sequence shown here is derived from an EMBL/GenBank/DDBJ whole genome shotgun (WGS) entry which is preliminary data.</text>
</comment>
<sequence>MTPRTLLGVLTPSSNTVLEPLTTLMLHELPDVSAHFGRLRVTEISLEQRALGQFDRAPFMDAARLLADARVQSIVWSGTSSGWRGFQDDAELCEAISRETGIAASSSVLALNEIFEKTRVRTFGLVTPYLDEVQEKIVDNYREAGYRCVAERHLGDRGNFSFSEYGEESIAEMVRAVASERKVDAIAIFCTNLRGTRVAAELERELGVPIYDSIATGVWKGMRLAGADSSRLHSWGSLFSQVR</sequence>
<gene>
    <name evidence="1" type="ORF">GCM10011348_34410</name>
</gene>
<reference evidence="1 2" key="1">
    <citation type="journal article" date="2014" name="Int. J. Syst. Evol. Microbiol.">
        <title>Complete genome sequence of Corynebacterium casei LMG S-19264T (=DSM 44701T), isolated from a smear-ripened cheese.</title>
        <authorList>
            <consortium name="US DOE Joint Genome Institute (JGI-PGF)"/>
            <person name="Walter F."/>
            <person name="Albersmeier A."/>
            <person name="Kalinowski J."/>
            <person name="Ruckert C."/>
        </authorList>
    </citation>
    <scope>NUCLEOTIDE SEQUENCE [LARGE SCALE GENOMIC DNA]</scope>
    <source>
        <strain evidence="1 2">CGMCC 1.7286</strain>
    </source>
</reference>
<dbReference type="Gene3D" id="3.40.50.12500">
    <property type="match status" value="1"/>
</dbReference>
<dbReference type="RefSeq" id="WP_188861845.1">
    <property type="nucleotide sequence ID" value="NZ_BMLT01000009.1"/>
</dbReference>